<dbReference type="AlphaFoldDB" id="A0AAD4MYT9"/>
<protein>
    <submittedName>
        <fullName evidence="1">Uncharacterized protein</fullName>
    </submittedName>
</protein>
<sequence>MVCMCIANGSVCVGPPHNQLIAIAHGALGEETLKATHRHENGRVAMDSVLMNNGPSVQPDTLHYWVVTSQLYVL</sequence>
<proteinExistence type="predicted"/>
<evidence type="ECO:0000313" key="2">
    <source>
        <dbReference type="Proteomes" id="UP001201812"/>
    </source>
</evidence>
<gene>
    <name evidence="1" type="ORF">DdX_12470</name>
</gene>
<dbReference type="EMBL" id="JAKKPZ010000041">
    <property type="protein sequence ID" value="KAI1707373.1"/>
    <property type="molecule type" value="Genomic_DNA"/>
</dbReference>
<evidence type="ECO:0000313" key="1">
    <source>
        <dbReference type="EMBL" id="KAI1707373.1"/>
    </source>
</evidence>
<reference evidence="1" key="1">
    <citation type="submission" date="2022-01" db="EMBL/GenBank/DDBJ databases">
        <title>Genome Sequence Resource for Two Populations of Ditylenchus destructor, the Migratory Endoparasitic Phytonematode.</title>
        <authorList>
            <person name="Zhang H."/>
            <person name="Lin R."/>
            <person name="Xie B."/>
        </authorList>
    </citation>
    <scope>NUCLEOTIDE SEQUENCE</scope>
    <source>
        <strain evidence="1">BazhouSP</strain>
    </source>
</reference>
<name>A0AAD4MYT9_9BILA</name>
<keyword evidence="2" id="KW-1185">Reference proteome</keyword>
<dbReference type="Proteomes" id="UP001201812">
    <property type="component" value="Unassembled WGS sequence"/>
</dbReference>
<accession>A0AAD4MYT9</accession>
<organism evidence="1 2">
    <name type="scientific">Ditylenchus destructor</name>
    <dbReference type="NCBI Taxonomy" id="166010"/>
    <lineage>
        <taxon>Eukaryota</taxon>
        <taxon>Metazoa</taxon>
        <taxon>Ecdysozoa</taxon>
        <taxon>Nematoda</taxon>
        <taxon>Chromadorea</taxon>
        <taxon>Rhabditida</taxon>
        <taxon>Tylenchina</taxon>
        <taxon>Tylenchomorpha</taxon>
        <taxon>Sphaerularioidea</taxon>
        <taxon>Anguinidae</taxon>
        <taxon>Anguininae</taxon>
        <taxon>Ditylenchus</taxon>
    </lineage>
</organism>
<comment type="caution">
    <text evidence="1">The sequence shown here is derived from an EMBL/GenBank/DDBJ whole genome shotgun (WGS) entry which is preliminary data.</text>
</comment>